<dbReference type="Gene3D" id="3.40.50.720">
    <property type="entry name" value="NAD(P)-binding Rossmann-like Domain"/>
    <property type="match status" value="1"/>
</dbReference>
<name>A0A9X1WA33_9VIBR</name>
<dbReference type="RefSeq" id="WP_244356049.1">
    <property type="nucleotide sequence ID" value="NZ_JAJNNZ010000004.1"/>
</dbReference>
<dbReference type="AlphaFoldDB" id="A0A9X1WA33"/>
<reference evidence="1" key="1">
    <citation type="submission" date="2021-11" db="EMBL/GenBank/DDBJ databases">
        <title>Vibrio ZSDE26 sp. nov. and Vibrio ZSDZ34 sp. nov., isolated from coastal seawater in Qingdao.</title>
        <authorList>
            <person name="Zhang P."/>
        </authorList>
    </citation>
    <scope>NUCLEOTIDE SEQUENCE</scope>
    <source>
        <strain evidence="1">ZSDZ34</strain>
    </source>
</reference>
<dbReference type="CDD" id="cd05325">
    <property type="entry name" value="carb_red_sniffer_like_SDR_c"/>
    <property type="match status" value="1"/>
</dbReference>
<accession>A0A9X1WA33</accession>
<gene>
    <name evidence="1" type="ORF">LNL84_06520</name>
</gene>
<evidence type="ECO:0000313" key="1">
    <source>
        <dbReference type="EMBL" id="MCJ2376486.1"/>
    </source>
</evidence>
<dbReference type="Pfam" id="PF00106">
    <property type="entry name" value="adh_short"/>
    <property type="match status" value="1"/>
</dbReference>
<keyword evidence="2" id="KW-1185">Reference proteome</keyword>
<dbReference type="EMBL" id="JAJNNZ010000004">
    <property type="protein sequence ID" value="MCJ2376486.1"/>
    <property type="molecule type" value="Genomic_DNA"/>
</dbReference>
<evidence type="ECO:0000313" key="2">
    <source>
        <dbReference type="Proteomes" id="UP001139488"/>
    </source>
</evidence>
<dbReference type="InterPro" id="IPR051468">
    <property type="entry name" value="Fungal_SecMetab_SDRs"/>
</dbReference>
<dbReference type="InterPro" id="IPR002347">
    <property type="entry name" value="SDR_fam"/>
</dbReference>
<organism evidence="1 2">
    <name type="scientific">Vibrio gelatinilyticus</name>
    <dbReference type="NCBI Taxonomy" id="2893468"/>
    <lineage>
        <taxon>Bacteria</taxon>
        <taxon>Pseudomonadati</taxon>
        <taxon>Pseudomonadota</taxon>
        <taxon>Gammaproteobacteria</taxon>
        <taxon>Vibrionales</taxon>
        <taxon>Vibrionaceae</taxon>
        <taxon>Vibrio</taxon>
    </lineage>
</organism>
<dbReference type="GO" id="GO:0005737">
    <property type="term" value="C:cytoplasm"/>
    <property type="evidence" value="ECO:0007669"/>
    <property type="project" value="TreeGrafter"/>
</dbReference>
<dbReference type="PANTHER" id="PTHR43544">
    <property type="entry name" value="SHORT-CHAIN DEHYDROGENASE/REDUCTASE"/>
    <property type="match status" value="1"/>
</dbReference>
<dbReference type="InterPro" id="IPR036291">
    <property type="entry name" value="NAD(P)-bd_dom_sf"/>
</dbReference>
<dbReference type="SUPFAM" id="SSF51735">
    <property type="entry name" value="NAD(P)-binding Rossmann-fold domains"/>
    <property type="match status" value="1"/>
</dbReference>
<dbReference type="PRINTS" id="PR00081">
    <property type="entry name" value="GDHRDH"/>
</dbReference>
<dbReference type="Proteomes" id="UP001139488">
    <property type="component" value="Unassembled WGS sequence"/>
</dbReference>
<comment type="caution">
    <text evidence="1">The sequence shown here is derived from an EMBL/GenBank/DDBJ whole genome shotgun (WGS) entry which is preliminary data.</text>
</comment>
<dbReference type="GO" id="GO:0016491">
    <property type="term" value="F:oxidoreductase activity"/>
    <property type="evidence" value="ECO:0007669"/>
    <property type="project" value="TreeGrafter"/>
</dbReference>
<sequence>MQHSKNVLIVGGAGGIGREVVIRMLEDPKVDKVYATYHNAPPKLQHEKLTWYRLDCTKESEFHELSMSIASHNNTLDWVVNCVGVLHGEGFSPEKNVMNINGEGFLKIMSVNALATLLLAKYLQPLIRRSLEPRFVAISAKVGSISDNRLGGWYSYRCSKAALNMAVKNLSIEWQRIMPNVAVVAFHPGTTNTSLSAPFQARVAPEKLFEPEYVAKVIGTLLHRLSPNDNGRFIAYNQDTLPW</sequence>
<proteinExistence type="predicted"/>
<protein>
    <submittedName>
        <fullName evidence="1">SDR family NAD(P)-dependent oxidoreductase</fullName>
    </submittedName>
</protein>
<dbReference type="PANTHER" id="PTHR43544:SF12">
    <property type="entry name" value="NAD(P)-BINDING ROSSMANN-FOLD SUPERFAMILY PROTEIN"/>
    <property type="match status" value="1"/>
</dbReference>